<evidence type="ECO:0000313" key="1">
    <source>
        <dbReference type="EMBL" id="SCU70425.1"/>
    </source>
</evidence>
<dbReference type="EMBL" id="CZPT02001440">
    <property type="protein sequence ID" value="SCU70425.1"/>
    <property type="molecule type" value="Genomic_DNA"/>
</dbReference>
<reference evidence="1" key="1">
    <citation type="submission" date="2016-09" db="EMBL/GenBank/DDBJ databases">
        <authorList>
            <person name="Hebert L."/>
            <person name="Moumen B."/>
        </authorList>
    </citation>
    <scope>NUCLEOTIDE SEQUENCE [LARGE SCALE GENOMIC DNA]</scope>
    <source>
        <strain evidence="1">OVI</strain>
    </source>
</reference>
<dbReference type="GeneID" id="92375938"/>
<dbReference type="RefSeq" id="XP_067081240.1">
    <property type="nucleotide sequence ID" value="XM_067225139.1"/>
</dbReference>
<evidence type="ECO:0000313" key="2">
    <source>
        <dbReference type="Proteomes" id="UP000195570"/>
    </source>
</evidence>
<sequence length="135" mass="14481">MQELKSAILFTAAQNTDNSMRAQAMIPLAAARTRDSGLANRLATCLTNGSEPQRKLATLAGIYLGLSKLTNIETTAVDAGTAHTNGTANNHKVYETTTLKNFGDETYGNTFASAAKESETGIDINELKPIKKYKL</sequence>
<gene>
    <name evidence="1" type="ORF">TEOVI_000199800</name>
</gene>
<name>A0A1G4IEA2_TRYEQ</name>
<dbReference type="Proteomes" id="UP000195570">
    <property type="component" value="Unassembled WGS sequence"/>
</dbReference>
<accession>A0A1G4IEA2</accession>
<proteinExistence type="predicted"/>
<dbReference type="AlphaFoldDB" id="A0A1G4IEA2"/>
<keyword evidence="2" id="KW-1185">Reference proteome</keyword>
<dbReference type="VEuPathDB" id="TriTrypDB:TEOVI_000199800"/>
<organism evidence="1 2">
    <name type="scientific">Trypanosoma equiperdum</name>
    <dbReference type="NCBI Taxonomy" id="5694"/>
    <lineage>
        <taxon>Eukaryota</taxon>
        <taxon>Discoba</taxon>
        <taxon>Euglenozoa</taxon>
        <taxon>Kinetoplastea</taxon>
        <taxon>Metakinetoplastina</taxon>
        <taxon>Trypanosomatida</taxon>
        <taxon>Trypanosomatidae</taxon>
        <taxon>Trypanosoma</taxon>
    </lineage>
</organism>
<protein>
    <submittedName>
        <fullName evidence="1">Uncharacterized protein</fullName>
    </submittedName>
</protein>
<comment type="caution">
    <text evidence="1">The sequence shown here is derived from an EMBL/GenBank/DDBJ whole genome shotgun (WGS) entry which is preliminary data.</text>
</comment>